<proteinExistence type="inferred from homology"/>
<organism evidence="8 9">
    <name type="scientific">Candidatus Nealsonbacteria bacterium RIFCSPLOWO2_01_FULL_41_9</name>
    <dbReference type="NCBI Taxonomy" id="1801671"/>
    <lineage>
        <taxon>Bacteria</taxon>
        <taxon>Candidatus Nealsoniibacteriota</taxon>
    </lineage>
</organism>
<dbReference type="EC" id="5.2.1.8" evidence="6"/>
<dbReference type="GO" id="GO:0003755">
    <property type="term" value="F:peptidyl-prolyl cis-trans isomerase activity"/>
    <property type="evidence" value="ECO:0007669"/>
    <property type="project" value="UniProtKB-UniRule"/>
</dbReference>
<evidence type="ECO:0000256" key="1">
    <source>
        <dbReference type="ARBA" id="ARBA00000971"/>
    </source>
</evidence>
<comment type="catalytic activity">
    <reaction evidence="1 5 6">
        <text>[protein]-peptidylproline (omega=180) = [protein]-peptidylproline (omega=0)</text>
        <dbReference type="Rhea" id="RHEA:16237"/>
        <dbReference type="Rhea" id="RHEA-COMP:10747"/>
        <dbReference type="Rhea" id="RHEA-COMP:10748"/>
        <dbReference type="ChEBI" id="CHEBI:83833"/>
        <dbReference type="ChEBI" id="CHEBI:83834"/>
        <dbReference type="EC" id="5.2.1.8"/>
    </reaction>
</comment>
<evidence type="ECO:0000256" key="5">
    <source>
        <dbReference type="PROSITE-ProRule" id="PRU00277"/>
    </source>
</evidence>
<accession>A0A1G2EAU8</accession>
<dbReference type="EMBL" id="MHMG01000045">
    <property type="protein sequence ID" value="OGZ22421.1"/>
    <property type="molecule type" value="Genomic_DNA"/>
</dbReference>
<dbReference type="PANTHER" id="PTHR43811">
    <property type="entry name" value="FKBP-TYPE PEPTIDYL-PROLYL CIS-TRANS ISOMERASE FKPA"/>
    <property type="match status" value="1"/>
</dbReference>
<dbReference type="InterPro" id="IPR046357">
    <property type="entry name" value="PPIase_dom_sf"/>
</dbReference>
<protein>
    <recommendedName>
        <fullName evidence="6">Peptidyl-prolyl cis-trans isomerase</fullName>
        <ecNumber evidence="6">5.2.1.8</ecNumber>
    </recommendedName>
</protein>
<evidence type="ECO:0000256" key="2">
    <source>
        <dbReference type="ARBA" id="ARBA00006577"/>
    </source>
</evidence>
<keyword evidence="4 5" id="KW-0413">Isomerase</keyword>
<feature type="domain" description="PPIase FKBP-type" evidence="7">
    <location>
        <begin position="8"/>
        <end position="97"/>
    </location>
</feature>
<name>A0A1G2EAU8_9BACT</name>
<dbReference type="PROSITE" id="PS50059">
    <property type="entry name" value="FKBP_PPIASE"/>
    <property type="match status" value="1"/>
</dbReference>
<dbReference type="FunFam" id="3.10.50.40:FF:000006">
    <property type="entry name" value="Peptidyl-prolyl cis-trans isomerase"/>
    <property type="match status" value="1"/>
</dbReference>
<evidence type="ECO:0000256" key="6">
    <source>
        <dbReference type="RuleBase" id="RU003915"/>
    </source>
</evidence>
<dbReference type="Gene3D" id="3.10.50.40">
    <property type="match status" value="1"/>
</dbReference>
<evidence type="ECO:0000256" key="4">
    <source>
        <dbReference type="ARBA" id="ARBA00023235"/>
    </source>
</evidence>
<evidence type="ECO:0000313" key="9">
    <source>
        <dbReference type="Proteomes" id="UP000176406"/>
    </source>
</evidence>
<dbReference type="Pfam" id="PF00254">
    <property type="entry name" value="FKBP_C"/>
    <property type="match status" value="1"/>
</dbReference>
<comment type="caution">
    <text evidence="8">The sequence shown here is derived from an EMBL/GenBank/DDBJ whole genome shotgun (WGS) entry which is preliminary data.</text>
</comment>
<dbReference type="InterPro" id="IPR001179">
    <property type="entry name" value="PPIase_FKBP_dom"/>
</dbReference>
<sequence length="98" mass="10586">MEQTAQNGNKVSVHYTGWLENGTKFDSSLDRGQPFEFTLGAGQVIQGWDLGIVGMKVGEKKKLTIPPELGYGTTGTPGGPIPPNATLIFEVELLKIIR</sequence>
<gene>
    <name evidence="8" type="ORF">A3A08_02075</name>
</gene>
<dbReference type="SUPFAM" id="SSF54534">
    <property type="entry name" value="FKBP-like"/>
    <property type="match status" value="1"/>
</dbReference>
<keyword evidence="3 5" id="KW-0697">Rotamase</keyword>
<dbReference type="AlphaFoldDB" id="A0A1G2EAU8"/>
<dbReference type="Proteomes" id="UP000176406">
    <property type="component" value="Unassembled WGS sequence"/>
</dbReference>
<reference evidence="8 9" key="1">
    <citation type="journal article" date="2016" name="Nat. Commun.">
        <title>Thousands of microbial genomes shed light on interconnected biogeochemical processes in an aquifer system.</title>
        <authorList>
            <person name="Anantharaman K."/>
            <person name="Brown C.T."/>
            <person name="Hug L.A."/>
            <person name="Sharon I."/>
            <person name="Castelle C.J."/>
            <person name="Probst A.J."/>
            <person name="Thomas B.C."/>
            <person name="Singh A."/>
            <person name="Wilkins M.J."/>
            <person name="Karaoz U."/>
            <person name="Brodie E.L."/>
            <person name="Williams K.H."/>
            <person name="Hubbard S.S."/>
            <person name="Banfield J.F."/>
        </authorList>
    </citation>
    <scope>NUCLEOTIDE SEQUENCE [LARGE SCALE GENOMIC DNA]</scope>
</reference>
<dbReference type="PANTHER" id="PTHR43811:SF19">
    <property type="entry name" value="39 KDA FK506-BINDING NUCLEAR PROTEIN"/>
    <property type="match status" value="1"/>
</dbReference>
<evidence type="ECO:0000259" key="7">
    <source>
        <dbReference type="PROSITE" id="PS50059"/>
    </source>
</evidence>
<evidence type="ECO:0000313" key="8">
    <source>
        <dbReference type="EMBL" id="OGZ22421.1"/>
    </source>
</evidence>
<evidence type="ECO:0000256" key="3">
    <source>
        <dbReference type="ARBA" id="ARBA00023110"/>
    </source>
</evidence>
<comment type="similarity">
    <text evidence="2 6">Belongs to the FKBP-type PPIase family.</text>
</comment>